<keyword evidence="3" id="KW-1185">Reference proteome</keyword>
<dbReference type="Proteomes" id="UP001498398">
    <property type="component" value="Unassembled WGS sequence"/>
</dbReference>
<evidence type="ECO:0000256" key="1">
    <source>
        <dbReference type="SAM" id="Phobius"/>
    </source>
</evidence>
<comment type="caution">
    <text evidence="2">The sequence shown here is derived from an EMBL/GenBank/DDBJ whole genome shotgun (WGS) entry which is preliminary data.</text>
</comment>
<protein>
    <submittedName>
        <fullName evidence="2">Uncharacterized protein</fullName>
    </submittedName>
</protein>
<sequence length="177" mass="20047">MLSVLEWTQAYDYFRNYPSDFLFVKITVIAVLFSNTVTTLAACAFCYIYSVIHFGDTASLHLLFWPAPVYLFSSGIAIGGVQIFLLNRYWSLTKNKCVSYAILLLIILAFGSMIYVAVASNEAQDKDAQHAITSILSMRVTGDAAMAIAFNLYLMYTKVEFKSSKKFVRVRFFQSRD</sequence>
<proteinExistence type="predicted"/>
<reference evidence="2 3" key="1">
    <citation type="submission" date="2024-01" db="EMBL/GenBank/DDBJ databases">
        <title>A draft genome for the cacao thread blight pathogen Marasmiellus scandens.</title>
        <authorList>
            <person name="Baruah I.K."/>
            <person name="Leung J."/>
            <person name="Bukari Y."/>
            <person name="Amoako-Attah I."/>
            <person name="Meinhardt L.W."/>
            <person name="Bailey B.A."/>
            <person name="Cohen S.P."/>
        </authorList>
    </citation>
    <scope>NUCLEOTIDE SEQUENCE [LARGE SCALE GENOMIC DNA]</scope>
    <source>
        <strain evidence="2 3">GH-19</strain>
    </source>
</reference>
<feature type="transmembrane region" description="Helical" evidence="1">
    <location>
        <begin position="131"/>
        <end position="156"/>
    </location>
</feature>
<keyword evidence="1" id="KW-0812">Transmembrane</keyword>
<feature type="transmembrane region" description="Helical" evidence="1">
    <location>
        <begin position="62"/>
        <end position="86"/>
    </location>
</feature>
<keyword evidence="1" id="KW-0472">Membrane</keyword>
<accession>A0ABR1JRZ9</accession>
<evidence type="ECO:0000313" key="3">
    <source>
        <dbReference type="Proteomes" id="UP001498398"/>
    </source>
</evidence>
<organism evidence="2 3">
    <name type="scientific">Marasmiellus scandens</name>
    <dbReference type="NCBI Taxonomy" id="2682957"/>
    <lineage>
        <taxon>Eukaryota</taxon>
        <taxon>Fungi</taxon>
        <taxon>Dikarya</taxon>
        <taxon>Basidiomycota</taxon>
        <taxon>Agaricomycotina</taxon>
        <taxon>Agaricomycetes</taxon>
        <taxon>Agaricomycetidae</taxon>
        <taxon>Agaricales</taxon>
        <taxon>Marasmiineae</taxon>
        <taxon>Omphalotaceae</taxon>
        <taxon>Marasmiellus</taxon>
    </lineage>
</organism>
<feature type="transmembrane region" description="Helical" evidence="1">
    <location>
        <begin position="21"/>
        <end position="50"/>
    </location>
</feature>
<gene>
    <name evidence="2" type="ORF">VKT23_006048</name>
</gene>
<evidence type="ECO:0000313" key="2">
    <source>
        <dbReference type="EMBL" id="KAK7464843.1"/>
    </source>
</evidence>
<dbReference type="EMBL" id="JBANRG010000007">
    <property type="protein sequence ID" value="KAK7464843.1"/>
    <property type="molecule type" value="Genomic_DNA"/>
</dbReference>
<feature type="transmembrane region" description="Helical" evidence="1">
    <location>
        <begin position="98"/>
        <end position="119"/>
    </location>
</feature>
<keyword evidence="1" id="KW-1133">Transmembrane helix</keyword>
<name>A0ABR1JRZ9_9AGAR</name>